<dbReference type="EMBL" id="NBII01000002">
    <property type="protein sequence ID" value="PAV21886.1"/>
    <property type="molecule type" value="Genomic_DNA"/>
</dbReference>
<comment type="caution">
    <text evidence="1">The sequence shown here is derived from an EMBL/GenBank/DDBJ whole genome shotgun (WGS) entry which is preliminary data.</text>
</comment>
<accession>A0A286UQM1</accession>
<evidence type="ECO:0000313" key="1">
    <source>
        <dbReference type="EMBL" id="PAV21886.1"/>
    </source>
</evidence>
<dbReference type="PANTHER" id="PTHR28265:SF1">
    <property type="entry name" value="MAINTENANCE OF TELOMERE CAPPING PROTEIN 1"/>
    <property type="match status" value="1"/>
</dbReference>
<dbReference type="OrthoDB" id="5594977at2759"/>
<dbReference type="Proteomes" id="UP000217199">
    <property type="component" value="Unassembled WGS sequence"/>
</dbReference>
<dbReference type="Pfam" id="PF10310">
    <property type="entry name" value="DUF5427"/>
    <property type="match status" value="1"/>
</dbReference>
<dbReference type="InterPro" id="IPR018814">
    <property type="entry name" value="DUF5427"/>
</dbReference>
<protein>
    <submittedName>
        <fullName evidence="1">Uncharacterized protein</fullName>
    </submittedName>
</protein>
<reference evidence="1 2" key="1">
    <citation type="journal article" date="2017" name="Mol. Ecol.">
        <title>Comparative and population genomic landscape of Phellinus noxius: A hypervariable fungus causing root rot in trees.</title>
        <authorList>
            <person name="Chung C.L."/>
            <person name="Lee T.J."/>
            <person name="Akiba M."/>
            <person name="Lee H.H."/>
            <person name="Kuo T.H."/>
            <person name="Liu D."/>
            <person name="Ke H.M."/>
            <person name="Yokoi T."/>
            <person name="Roa M.B."/>
            <person name="Lu M.J."/>
            <person name="Chang Y.Y."/>
            <person name="Ann P.J."/>
            <person name="Tsai J.N."/>
            <person name="Chen C.Y."/>
            <person name="Tzean S.S."/>
            <person name="Ota Y."/>
            <person name="Hattori T."/>
            <person name="Sahashi N."/>
            <person name="Liou R.F."/>
            <person name="Kikuchi T."/>
            <person name="Tsai I.J."/>
        </authorList>
    </citation>
    <scope>NUCLEOTIDE SEQUENCE [LARGE SCALE GENOMIC DNA]</scope>
    <source>
        <strain evidence="1 2">FFPRI411160</strain>
    </source>
</reference>
<gene>
    <name evidence="1" type="ORF">PNOK_0184300</name>
</gene>
<dbReference type="STRING" id="2282107.A0A286UQM1"/>
<evidence type="ECO:0000313" key="2">
    <source>
        <dbReference type="Proteomes" id="UP000217199"/>
    </source>
</evidence>
<keyword evidence="2" id="KW-1185">Reference proteome</keyword>
<dbReference type="AlphaFoldDB" id="A0A286UQM1"/>
<name>A0A286UQM1_9AGAM</name>
<organism evidence="1 2">
    <name type="scientific">Pyrrhoderma noxium</name>
    <dbReference type="NCBI Taxonomy" id="2282107"/>
    <lineage>
        <taxon>Eukaryota</taxon>
        <taxon>Fungi</taxon>
        <taxon>Dikarya</taxon>
        <taxon>Basidiomycota</taxon>
        <taxon>Agaricomycotina</taxon>
        <taxon>Agaricomycetes</taxon>
        <taxon>Hymenochaetales</taxon>
        <taxon>Hymenochaetaceae</taxon>
        <taxon>Pyrrhoderma</taxon>
    </lineage>
</organism>
<sequence>MNAVEGLETALRLAEANVDELIKTNPKGEEKSSNTTQIPTTYSSVYLRIQPFITTLPTPGKQGKERESTLTHLQFALYLSDPEHQLVYSSVTQAIPASWLDHWDTQDWIEDVVVESLRVGVETIGQEYIVARMGWIKESSGDAVEENTEVKN</sequence>
<dbReference type="InParanoid" id="A0A286UQM1"/>
<proteinExistence type="predicted"/>
<dbReference type="PANTHER" id="PTHR28265">
    <property type="entry name" value="MAINTENANCE OF TELOMERE CAPPING PROTEIN 1"/>
    <property type="match status" value="1"/>
</dbReference>